<accession>A0A4S9U0X0</accession>
<evidence type="ECO:0000256" key="1">
    <source>
        <dbReference type="ARBA" id="ARBA00022737"/>
    </source>
</evidence>
<gene>
    <name evidence="7" type="ORF">D6C91_01136</name>
</gene>
<comment type="caution">
    <text evidence="7">The sequence shown here is derived from an EMBL/GenBank/DDBJ whole genome shotgun (WGS) entry which is preliminary data.</text>
</comment>
<evidence type="ECO:0000313" key="8">
    <source>
        <dbReference type="Proteomes" id="UP000308005"/>
    </source>
</evidence>
<dbReference type="SMART" id="SM00248">
    <property type="entry name" value="ANK"/>
    <property type="match status" value="3"/>
</dbReference>
<dbReference type="PANTHER" id="PTHR10039:SF10">
    <property type="entry name" value="NACHT DOMAIN-CONTAINING PROTEIN"/>
    <property type="match status" value="1"/>
</dbReference>
<sequence length="1081" mass="122138">MLALLRPRSPLPPTAAAVTTTDALDDALRSFQDSLDPEQKTKFQIIKAVPDAHAVAEFTHQLDQENAKRQSRCVSARISPLLESIQQFSGIVETFVSSHPQIAALIWGSIKLVLQIASNFTAYFDDLSGLLMTIGKRCPRFHEYQKLYGHSTGLQKALCDFYAAISKRYAEQASFQQRTRTHETESCNMLTALDQGSFSSEFEPLLSRISFCSDEVDQAIRLAEANLNNFERQFQSKERDAAERHRLGTILHRKEQARVEADRITQMQLERRRIQQASKLEQLCDHNHKIAYWRARTQRHGSTGQWLTRTDQFVQWSVGDNSGVFWCTGKLGSGKTVITGYTVQEMSAKSSPDTEKLAYFFCQHDNEASLQATTILKSIIKQCLDQDEKLYDANTLAIDALLESPNDLDGLEAFLSKLVSGLSRIVIILDGIDECSNKEMKTTLKSLRKLVLQKTSGLKLYLAGDERITDLVASSLNPIHGMNTGCLEARIDLQALVRQLVATKRQDEDLVIGDDHLHQEIVDVLCTASQGMLLWIMFQLEELCSRKTDESIRTALKNLPKDLFETYNRLLARIVEEGSMDVCKKVFRYMAVAKRPLTSEELGEAISIEPCQPYFMRERMINNPTNIIRWCHGLAVLDELNETLQFAHSSVRDFFCSLETEHVVLHGFHFVQEQVEREFGDICVIYLSFNDFKQQLTKSPKQPLLLNPMVMANQALTSDTSSILLQKARELINKRHKSTYINSRMLSSPSKDNKRSPLTAAYRFLQYTTDFWLSHTSGFSPQRGRSWDLFVTLVLETKSVVPRPSILSLLDLDVHGWITDSNDALHIYVFSHQHLGLFRLFMRPNSGDLVVILSEILHWGCFDFLQHLPYRPPGPRPWLEYLATFSAGDLVSALILSGCSWMEDLTMSERSSVFGMVIEEPYLRSEVGRVIFEILALEIDPFFLREYQGERTTVLEGIIRNNWDTSLLREVCSMILATGGDLNRELDDTGKSALHVAAASKKLGAVRVVLRNGATVNAIDMYGQTALHKLVLAPGDRGDVVEIAKQLINNGAVLDAQDFEGKSVLDCAADDLKVTLRRLCN</sequence>
<dbReference type="PROSITE" id="PS50297">
    <property type="entry name" value="ANK_REP_REGION"/>
    <property type="match status" value="1"/>
</dbReference>
<feature type="domain" description="DUF7708" evidence="5">
    <location>
        <begin position="82"/>
        <end position="222"/>
    </location>
</feature>
<evidence type="ECO:0000256" key="3">
    <source>
        <dbReference type="SAM" id="Coils"/>
    </source>
</evidence>
<dbReference type="PROSITE" id="PS50088">
    <property type="entry name" value="ANK_REPEAT"/>
    <property type="match status" value="1"/>
</dbReference>
<dbReference type="Pfam" id="PF22939">
    <property type="entry name" value="WHD_GPIID"/>
    <property type="match status" value="1"/>
</dbReference>
<reference evidence="7 8" key="1">
    <citation type="submission" date="2018-10" db="EMBL/GenBank/DDBJ databases">
        <title>Fifty Aureobasidium pullulans genomes reveal a recombining polyextremotolerant generalist.</title>
        <authorList>
            <person name="Gostincar C."/>
            <person name="Turk M."/>
            <person name="Zajc J."/>
            <person name="Gunde-Cimerman N."/>
        </authorList>
    </citation>
    <scope>NUCLEOTIDE SEQUENCE [LARGE SCALE GENOMIC DNA]</scope>
    <source>
        <strain evidence="7 8">EXF-3863</strain>
    </source>
</reference>
<dbReference type="InterPro" id="IPR054471">
    <property type="entry name" value="GPIID_WHD"/>
</dbReference>
<dbReference type="AlphaFoldDB" id="A0A4S9U0X0"/>
<proteinExistence type="predicted"/>
<evidence type="ECO:0000259" key="5">
    <source>
        <dbReference type="Pfam" id="PF24809"/>
    </source>
</evidence>
<dbReference type="InterPro" id="IPR056125">
    <property type="entry name" value="DUF7708"/>
</dbReference>
<organism evidence="7 8">
    <name type="scientific">Aureobasidium pullulans</name>
    <name type="common">Black yeast</name>
    <name type="synonym">Pullularia pullulans</name>
    <dbReference type="NCBI Taxonomy" id="5580"/>
    <lineage>
        <taxon>Eukaryota</taxon>
        <taxon>Fungi</taxon>
        <taxon>Dikarya</taxon>
        <taxon>Ascomycota</taxon>
        <taxon>Pezizomycotina</taxon>
        <taxon>Dothideomycetes</taxon>
        <taxon>Dothideomycetidae</taxon>
        <taxon>Dothideales</taxon>
        <taxon>Saccotheciaceae</taxon>
        <taxon>Aureobasidium</taxon>
    </lineage>
</organism>
<keyword evidence="3" id="KW-0175">Coiled coil</keyword>
<evidence type="ECO:0000259" key="6">
    <source>
        <dbReference type="Pfam" id="PF24883"/>
    </source>
</evidence>
<dbReference type="InterPro" id="IPR002110">
    <property type="entry name" value="Ankyrin_rpt"/>
</dbReference>
<dbReference type="Pfam" id="PF24809">
    <property type="entry name" value="DUF7708"/>
    <property type="match status" value="1"/>
</dbReference>
<evidence type="ECO:0000256" key="2">
    <source>
        <dbReference type="PROSITE-ProRule" id="PRU00023"/>
    </source>
</evidence>
<dbReference type="InterPro" id="IPR027417">
    <property type="entry name" value="P-loop_NTPase"/>
</dbReference>
<dbReference type="PANTHER" id="PTHR10039">
    <property type="entry name" value="AMELOGENIN"/>
    <property type="match status" value="1"/>
</dbReference>
<feature type="coiled-coil region" evidence="3">
    <location>
        <begin position="213"/>
        <end position="240"/>
    </location>
</feature>
<dbReference type="Pfam" id="PF24883">
    <property type="entry name" value="NPHP3_N"/>
    <property type="match status" value="1"/>
</dbReference>
<evidence type="ECO:0000313" key="7">
    <source>
        <dbReference type="EMBL" id="THZ30537.1"/>
    </source>
</evidence>
<dbReference type="Gene3D" id="3.40.50.300">
    <property type="entry name" value="P-loop containing nucleotide triphosphate hydrolases"/>
    <property type="match status" value="1"/>
</dbReference>
<dbReference type="Gene3D" id="1.25.40.20">
    <property type="entry name" value="Ankyrin repeat-containing domain"/>
    <property type="match status" value="1"/>
</dbReference>
<dbReference type="InterPro" id="IPR036770">
    <property type="entry name" value="Ankyrin_rpt-contain_sf"/>
</dbReference>
<dbReference type="InterPro" id="IPR056884">
    <property type="entry name" value="NPHP3-like_N"/>
</dbReference>
<keyword evidence="1" id="KW-0677">Repeat</keyword>
<dbReference type="SUPFAM" id="SSF48403">
    <property type="entry name" value="Ankyrin repeat"/>
    <property type="match status" value="1"/>
</dbReference>
<dbReference type="EMBL" id="QZBM01000021">
    <property type="protein sequence ID" value="THZ30537.1"/>
    <property type="molecule type" value="Genomic_DNA"/>
</dbReference>
<dbReference type="SUPFAM" id="SSF52540">
    <property type="entry name" value="P-loop containing nucleoside triphosphate hydrolases"/>
    <property type="match status" value="1"/>
</dbReference>
<feature type="domain" description="Nephrocystin 3-like N-terminal" evidence="6">
    <location>
        <begin position="303"/>
        <end position="461"/>
    </location>
</feature>
<evidence type="ECO:0000259" key="4">
    <source>
        <dbReference type="Pfam" id="PF22939"/>
    </source>
</evidence>
<feature type="repeat" description="ANK" evidence="2">
    <location>
        <begin position="989"/>
        <end position="1021"/>
    </location>
</feature>
<dbReference type="Proteomes" id="UP000308005">
    <property type="component" value="Unassembled WGS sequence"/>
</dbReference>
<protein>
    <submittedName>
        <fullName evidence="7">Uncharacterized protein</fullName>
    </submittedName>
</protein>
<dbReference type="Pfam" id="PF12796">
    <property type="entry name" value="Ank_2"/>
    <property type="match status" value="1"/>
</dbReference>
<feature type="domain" description="GPI inositol-deacylase winged helix" evidence="4">
    <location>
        <begin position="581"/>
        <end position="657"/>
    </location>
</feature>
<keyword evidence="2" id="KW-0040">ANK repeat</keyword>
<name>A0A4S9U0X0_AURPU</name>